<name>A0AB37ZDR0_9PSED</name>
<feature type="signal peptide" evidence="1">
    <location>
        <begin position="1"/>
        <end position="27"/>
    </location>
</feature>
<dbReference type="EMBL" id="FMTL01000017">
    <property type="protein sequence ID" value="SCW90634.1"/>
    <property type="molecule type" value="Genomic_DNA"/>
</dbReference>
<evidence type="ECO:0008006" key="4">
    <source>
        <dbReference type="Google" id="ProtNLM"/>
    </source>
</evidence>
<keyword evidence="1" id="KW-0732">Signal</keyword>
<reference evidence="2 3" key="1">
    <citation type="submission" date="2016-10" db="EMBL/GenBank/DDBJ databases">
        <authorList>
            <person name="Varghese N."/>
            <person name="Submissions S."/>
        </authorList>
    </citation>
    <scope>NUCLEOTIDE SEQUENCE [LARGE SCALE GENOMIC DNA]</scope>
    <source>
        <strain evidence="2 3">DSM 17833</strain>
    </source>
</reference>
<feature type="chain" id="PRO_5044226036" description="Lipoprotein" evidence="1">
    <location>
        <begin position="28"/>
        <end position="70"/>
    </location>
</feature>
<proteinExistence type="predicted"/>
<organism evidence="2 3">
    <name type="scientific">Pseudomonas peli</name>
    <dbReference type="NCBI Taxonomy" id="592361"/>
    <lineage>
        <taxon>Bacteria</taxon>
        <taxon>Pseudomonadati</taxon>
        <taxon>Pseudomonadota</taxon>
        <taxon>Gammaproteobacteria</taxon>
        <taxon>Pseudomonadales</taxon>
        <taxon>Pseudomonadaceae</taxon>
        <taxon>Pseudomonas</taxon>
    </lineage>
</organism>
<dbReference type="AlphaFoldDB" id="A0AB37ZDR0"/>
<protein>
    <recommendedName>
        <fullName evidence="4">Lipoprotein</fullName>
    </recommendedName>
</protein>
<evidence type="ECO:0000313" key="2">
    <source>
        <dbReference type="EMBL" id="SCW90634.1"/>
    </source>
</evidence>
<gene>
    <name evidence="2" type="ORF">SAMN05216370_0164</name>
</gene>
<evidence type="ECO:0000313" key="3">
    <source>
        <dbReference type="Proteomes" id="UP000242418"/>
    </source>
</evidence>
<keyword evidence="3" id="KW-1185">Reference proteome</keyword>
<sequence>MKALFVALACSLLAGCASPASSPYVNASQTFRANGDAFGVPLSGAVRVGISGGGLYIQPNFNMRQIRLTK</sequence>
<accession>A0AB37ZDR0</accession>
<dbReference type="Proteomes" id="UP000242418">
    <property type="component" value="Unassembled WGS sequence"/>
</dbReference>
<evidence type="ECO:0000256" key="1">
    <source>
        <dbReference type="SAM" id="SignalP"/>
    </source>
</evidence>
<comment type="caution">
    <text evidence="2">The sequence shown here is derived from an EMBL/GenBank/DDBJ whole genome shotgun (WGS) entry which is preliminary data.</text>
</comment>
<dbReference type="PROSITE" id="PS51257">
    <property type="entry name" value="PROKAR_LIPOPROTEIN"/>
    <property type="match status" value="1"/>
</dbReference>
<dbReference type="RefSeq" id="WP_090256309.1">
    <property type="nucleotide sequence ID" value="NZ_FMTL01000017.1"/>
</dbReference>